<dbReference type="KEGG" id="bmed:GYM46_04795"/>
<proteinExistence type="predicted"/>
<keyword evidence="2" id="KW-0378">Hydrolase</keyword>
<dbReference type="RefSeq" id="WP_154726872.1">
    <property type="nucleotide sequence ID" value="NZ_CP048751.1"/>
</dbReference>
<dbReference type="SUPFAM" id="SSF56601">
    <property type="entry name" value="beta-lactamase/transpeptidase-like"/>
    <property type="match status" value="1"/>
</dbReference>
<dbReference type="EMBL" id="CP048751">
    <property type="protein sequence ID" value="QIH72334.1"/>
    <property type="molecule type" value="Genomic_DNA"/>
</dbReference>
<dbReference type="InterPro" id="IPR012338">
    <property type="entry name" value="Beta-lactam/transpept-like"/>
</dbReference>
<evidence type="ECO:0000259" key="1">
    <source>
        <dbReference type="Pfam" id="PF00144"/>
    </source>
</evidence>
<dbReference type="AlphaFoldDB" id="A0AB37E500"/>
<reference evidence="2 3" key="1">
    <citation type="submission" date="2020-01" db="EMBL/GenBank/DDBJ databases">
        <authorList>
            <person name="Wang S."/>
        </authorList>
    </citation>
    <scope>NUCLEOTIDE SEQUENCE [LARGE SCALE GENOMIC DNA]</scope>
    <source>
        <strain evidence="2 3">D151-2-6</strain>
    </source>
</reference>
<name>A0AB37E500_9CAUL</name>
<dbReference type="Proteomes" id="UP000501325">
    <property type="component" value="Chromosome"/>
</dbReference>
<feature type="domain" description="Beta-lactamase-related" evidence="1">
    <location>
        <begin position="12"/>
        <end position="40"/>
    </location>
</feature>
<protein>
    <submittedName>
        <fullName evidence="2">Serine hydrolase</fullName>
    </submittedName>
</protein>
<gene>
    <name evidence="2" type="ORF">GYM46_04795</name>
</gene>
<accession>A0AB37E500</accession>
<dbReference type="GO" id="GO:0016787">
    <property type="term" value="F:hydrolase activity"/>
    <property type="evidence" value="ECO:0007669"/>
    <property type="project" value="UniProtKB-KW"/>
</dbReference>
<dbReference type="Gene3D" id="3.40.710.10">
    <property type="entry name" value="DD-peptidase/beta-lactamase superfamily"/>
    <property type="match status" value="1"/>
</dbReference>
<organism evidence="2 3">
    <name type="scientific">Brevundimonas mediterranea</name>
    <dbReference type="NCBI Taxonomy" id="74329"/>
    <lineage>
        <taxon>Bacteria</taxon>
        <taxon>Pseudomonadati</taxon>
        <taxon>Pseudomonadota</taxon>
        <taxon>Alphaproteobacteria</taxon>
        <taxon>Caulobacterales</taxon>
        <taxon>Caulobacteraceae</taxon>
        <taxon>Brevundimonas</taxon>
    </lineage>
</organism>
<evidence type="ECO:0000313" key="2">
    <source>
        <dbReference type="EMBL" id="QIH72334.1"/>
    </source>
</evidence>
<sequence>MTHVLSLEPTHQFPPGTGWAYSSSNYVLAGAIIERVSGQP</sequence>
<dbReference type="InterPro" id="IPR001466">
    <property type="entry name" value="Beta-lactam-related"/>
</dbReference>
<evidence type="ECO:0000313" key="3">
    <source>
        <dbReference type="Proteomes" id="UP000501325"/>
    </source>
</evidence>
<dbReference type="Pfam" id="PF00144">
    <property type="entry name" value="Beta-lactamase"/>
    <property type="match status" value="1"/>
</dbReference>